<evidence type="ECO:0000313" key="6">
    <source>
        <dbReference type="Proteomes" id="UP000009881"/>
    </source>
</evidence>
<feature type="domain" description="Potassium channel" evidence="4">
    <location>
        <begin position="32"/>
        <end position="100"/>
    </location>
</feature>
<proteinExistence type="predicted"/>
<dbReference type="InterPro" id="IPR003148">
    <property type="entry name" value="RCK_N"/>
</dbReference>
<dbReference type="InterPro" id="IPR036291">
    <property type="entry name" value="NAD(P)-bd_dom_sf"/>
</dbReference>
<keyword evidence="6" id="KW-1185">Reference proteome</keyword>
<comment type="subcellular location">
    <subcellularLocation>
        <location evidence="1">Cell membrane</location>
        <topology evidence="1">Multi-pass membrane protein</topology>
    </subcellularLocation>
</comment>
<dbReference type="GO" id="GO:0034220">
    <property type="term" value="P:monoatomic ion transmembrane transport"/>
    <property type="evidence" value="ECO:0007669"/>
    <property type="project" value="UniProtKB-KW"/>
</dbReference>
<dbReference type="OrthoDB" id="9799090at2"/>
<reference evidence="5 6" key="1">
    <citation type="journal article" date="2013" name="Genome Announc.">
        <title>Draft Genome Sequence of an Alphaproteobacterium, Caenispirillum salinarum AK4(T), Isolated from a Solar Saltern.</title>
        <authorList>
            <person name="Khatri I."/>
            <person name="Singh A."/>
            <person name="Korpole S."/>
            <person name="Pinnaka A.K."/>
            <person name="Subramanian S."/>
        </authorList>
    </citation>
    <scope>NUCLEOTIDE SEQUENCE [LARGE SCALE GENOMIC DNA]</scope>
    <source>
        <strain evidence="5 6">AK4</strain>
    </source>
</reference>
<feature type="transmembrane region" description="Helical" evidence="2">
    <location>
        <begin position="21"/>
        <end position="41"/>
    </location>
</feature>
<keyword evidence="2" id="KW-1133">Transmembrane helix</keyword>
<evidence type="ECO:0000259" key="3">
    <source>
        <dbReference type="Pfam" id="PF02254"/>
    </source>
</evidence>
<dbReference type="InterPro" id="IPR050721">
    <property type="entry name" value="Trk_Ktr_HKT_K-transport"/>
</dbReference>
<sequence length="335" mass="36148">MSVRLLLRVLYRQLTEVTWPVLIAATLAHAGVLWLLLAWAGETDMLAPVTYIYWWWTTSTTVGYGDISPVTDAGRMIVSFFGYTGGIAIFTAVIAKAINSLSAFWRRRMNGLADFSSLTGHTIIVGYHPARTLRMIDELLAGRPDAEIVLVAREVEQNPDVRVRFVRAGTGSFTADLRRAGLDGAKTVLIYGDSDDETLSAALAASAADEDVAIVAFFRDEAQADLLRAHVPRARCLISDAVEQVVREAQDPGAGIVLSLLSSTVEDAAVFSVRVREGAGLEAIKRRLEEAGAVMIGHQKKGAAHPTLLPQAAGEAAPGDLIHYIARARLPGDML</sequence>
<dbReference type="PANTHER" id="PTHR43833:SF9">
    <property type="entry name" value="POTASSIUM CHANNEL PROTEIN YUGO-RELATED"/>
    <property type="match status" value="1"/>
</dbReference>
<dbReference type="PANTHER" id="PTHR43833">
    <property type="entry name" value="POTASSIUM CHANNEL PROTEIN 2-RELATED-RELATED"/>
    <property type="match status" value="1"/>
</dbReference>
<dbReference type="Gene3D" id="3.40.50.720">
    <property type="entry name" value="NAD(P)-binding Rossmann-like Domain"/>
    <property type="match status" value="1"/>
</dbReference>
<dbReference type="RefSeq" id="WP_009542187.1">
    <property type="nucleotide sequence ID" value="NZ_ANHY01000020.1"/>
</dbReference>
<keyword evidence="2" id="KW-0472">Membrane</keyword>
<keyword evidence="5" id="KW-0813">Transport</keyword>
<dbReference type="InterPro" id="IPR013099">
    <property type="entry name" value="K_chnl_dom"/>
</dbReference>
<accession>K9GRC7</accession>
<keyword evidence="5" id="KW-0406">Ion transport</keyword>
<dbReference type="Pfam" id="PF02254">
    <property type="entry name" value="TrkA_N"/>
    <property type="match status" value="1"/>
</dbReference>
<keyword evidence="5" id="KW-0407">Ion channel</keyword>
<keyword evidence="2" id="KW-0812">Transmembrane</keyword>
<evidence type="ECO:0000256" key="2">
    <source>
        <dbReference type="SAM" id="Phobius"/>
    </source>
</evidence>
<dbReference type="AlphaFoldDB" id="K9GRC7"/>
<dbReference type="Pfam" id="PF07885">
    <property type="entry name" value="Ion_trans_2"/>
    <property type="match status" value="1"/>
</dbReference>
<dbReference type="eggNOG" id="COG1226">
    <property type="taxonomic scope" value="Bacteria"/>
</dbReference>
<dbReference type="SUPFAM" id="SSF81324">
    <property type="entry name" value="Voltage-gated potassium channels"/>
    <property type="match status" value="1"/>
</dbReference>
<protein>
    <submittedName>
        <fullName evidence="5">Potassium channel related protein</fullName>
    </submittedName>
</protein>
<dbReference type="GO" id="GO:0005886">
    <property type="term" value="C:plasma membrane"/>
    <property type="evidence" value="ECO:0007669"/>
    <property type="project" value="UniProtKB-SubCell"/>
</dbReference>
<comment type="caution">
    <text evidence="5">The sequence shown here is derived from an EMBL/GenBank/DDBJ whole genome shotgun (WGS) entry which is preliminary data.</text>
</comment>
<dbReference type="Proteomes" id="UP000009881">
    <property type="component" value="Unassembled WGS sequence"/>
</dbReference>
<dbReference type="SUPFAM" id="SSF51735">
    <property type="entry name" value="NAD(P)-binding Rossmann-fold domains"/>
    <property type="match status" value="1"/>
</dbReference>
<feature type="domain" description="RCK N-terminal" evidence="3">
    <location>
        <begin position="131"/>
        <end position="229"/>
    </location>
</feature>
<feature type="transmembrane region" description="Helical" evidence="2">
    <location>
        <begin position="76"/>
        <end position="98"/>
    </location>
</feature>
<dbReference type="GO" id="GO:0006813">
    <property type="term" value="P:potassium ion transport"/>
    <property type="evidence" value="ECO:0007669"/>
    <property type="project" value="InterPro"/>
</dbReference>
<dbReference type="STRING" id="1238182.C882_1791"/>
<gene>
    <name evidence="5" type="ORF">C882_1791</name>
</gene>
<organism evidence="5 6">
    <name type="scientific">Caenispirillum salinarum AK4</name>
    <dbReference type="NCBI Taxonomy" id="1238182"/>
    <lineage>
        <taxon>Bacteria</taxon>
        <taxon>Pseudomonadati</taxon>
        <taxon>Pseudomonadota</taxon>
        <taxon>Alphaproteobacteria</taxon>
        <taxon>Rhodospirillales</taxon>
        <taxon>Novispirillaceae</taxon>
        <taxon>Caenispirillum</taxon>
    </lineage>
</organism>
<evidence type="ECO:0000313" key="5">
    <source>
        <dbReference type="EMBL" id="EKV27289.1"/>
    </source>
</evidence>
<name>K9GRC7_9PROT</name>
<evidence type="ECO:0000256" key="1">
    <source>
        <dbReference type="ARBA" id="ARBA00004651"/>
    </source>
</evidence>
<dbReference type="Gene3D" id="1.10.287.70">
    <property type="match status" value="1"/>
</dbReference>
<dbReference type="EMBL" id="ANHY01000020">
    <property type="protein sequence ID" value="EKV27289.1"/>
    <property type="molecule type" value="Genomic_DNA"/>
</dbReference>
<evidence type="ECO:0000259" key="4">
    <source>
        <dbReference type="Pfam" id="PF07885"/>
    </source>
</evidence>